<feature type="signal peptide" evidence="1">
    <location>
        <begin position="1"/>
        <end position="23"/>
    </location>
</feature>
<reference evidence="3 4" key="1">
    <citation type="submission" date="2016-10" db="EMBL/GenBank/DDBJ databases">
        <authorList>
            <person name="de Groot N.N."/>
        </authorList>
    </citation>
    <scope>NUCLEOTIDE SEQUENCE [LARGE SCALE GENOMIC DNA]</scope>
    <source>
        <strain evidence="3 4">Nm24</strain>
    </source>
</reference>
<evidence type="ECO:0000313" key="4">
    <source>
        <dbReference type="Proteomes" id="UP000183926"/>
    </source>
</evidence>
<dbReference type="InterPro" id="IPR053728">
    <property type="entry name" value="Alginate_Permeability_Chnl"/>
</dbReference>
<feature type="domain" description="Alginate export" evidence="2">
    <location>
        <begin position="108"/>
        <end position="504"/>
    </location>
</feature>
<dbReference type="InterPro" id="IPR025388">
    <property type="entry name" value="Alginate_export_dom"/>
</dbReference>
<name>A0A1I7G792_9PROT</name>
<sequence>MKHSIWIWLYLITLPSLPNMVHAKEEPSENQDSPTTAANTKSAISKGVMIQIASNRQAELDRQTFTLGDRSTSFYQRARSYSTHPESDPPRYVRNLSKTGIDTFKNIYWLDVGLDYRIRYEHRHNDIRRSRITTDDPVLLRTRAYLGIREISDPLRFVVEFEDARRYNGKFPKDNRDWNEFELIQTYGELYFKDALGRDSLGNYHPIRIRGGRMAWETLDRRLLASNQWRNTTNNFEGFRITFGQESNDWEFDAWGVQPVIRLIEKFDRRDKGQWFYGAIGHFRQWSRIITLQPYYMGLMQDDEGGTRVKREIHSPAIRAYGILPNTDVDFDAGAIYQFGREGGQKKSAYAYLLELGYTFQQLDWKPRISAFYGFISGDRDPNDHTNNRFERFFGFSRPWSADDYVIMENIQAPKIKVEFQPHPDLQIDGGYNGFWLASKTDRFNNLLNGDGNNRDRSGNSGSFLGHSADIRARYKLTPHINTTLGYSHWFNGEFVKNRQLAELGETTAGTDFFYVEVAVSAFK</sequence>
<dbReference type="AlphaFoldDB" id="A0A1I7G792"/>
<feature type="chain" id="PRO_5010191298" evidence="1">
    <location>
        <begin position="24"/>
        <end position="524"/>
    </location>
</feature>
<evidence type="ECO:0000256" key="1">
    <source>
        <dbReference type="SAM" id="SignalP"/>
    </source>
</evidence>
<dbReference type="OrthoDB" id="9789168at2"/>
<dbReference type="RefSeq" id="WP_074927255.1">
    <property type="nucleotide sequence ID" value="NZ_FPBL01000002.1"/>
</dbReference>
<proteinExistence type="predicted"/>
<organism evidence="3 4">
    <name type="scientific">Nitrosomonas eutropha</name>
    <dbReference type="NCBI Taxonomy" id="916"/>
    <lineage>
        <taxon>Bacteria</taxon>
        <taxon>Pseudomonadati</taxon>
        <taxon>Pseudomonadota</taxon>
        <taxon>Betaproteobacteria</taxon>
        <taxon>Nitrosomonadales</taxon>
        <taxon>Nitrosomonadaceae</taxon>
        <taxon>Nitrosomonas</taxon>
    </lineage>
</organism>
<gene>
    <name evidence="3" type="ORF">SAMN05216339_102257</name>
</gene>
<dbReference type="EMBL" id="FPBL01000002">
    <property type="protein sequence ID" value="SFU44221.1"/>
    <property type="molecule type" value="Genomic_DNA"/>
</dbReference>
<evidence type="ECO:0000259" key="2">
    <source>
        <dbReference type="Pfam" id="PF13372"/>
    </source>
</evidence>
<dbReference type="Proteomes" id="UP000183926">
    <property type="component" value="Unassembled WGS sequence"/>
</dbReference>
<evidence type="ECO:0000313" key="3">
    <source>
        <dbReference type="EMBL" id="SFU44221.1"/>
    </source>
</evidence>
<keyword evidence="1" id="KW-0732">Signal</keyword>
<accession>A0A1I7G792</accession>
<dbReference type="Gene3D" id="2.40.160.100">
    <property type="match status" value="1"/>
</dbReference>
<dbReference type="Pfam" id="PF13372">
    <property type="entry name" value="Alginate_exp"/>
    <property type="match status" value="1"/>
</dbReference>
<protein>
    <submittedName>
        <fullName evidence="3">Alginate export</fullName>
    </submittedName>
</protein>